<dbReference type="SUPFAM" id="SSF55048">
    <property type="entry name" value="Probable ACP-binding domain of malonyl-CoA ACP transacylase"/>
    <property type="match status" value="1"/>
</dbReference>
<feature type="domain" description="Malonyl-CoA:ACP transacylase (MAT)" evidence="6">
    <location>
        <begin position="6"/>
        <end position="310"/>
    </location>
</feature>
<dbReference type="PANTHER" id="PTHR42681:SF1">
    <property type="entry name" value="MALONYL-COA-ACYL CARRIER PROTEIN TRANSACYLASE, MITOCHONDRIAL"/>
    <property type="match status" value="1"/>
</dbReference>
<feature type="active site" evidence="5">
    <location>
        <position position="197"/>
    </location>
</feature>
<comment type="similarity">
    <text evidence="4">Belongs to the fabD family.</text>
</comment>
<dbReference type="PANTHER" id="PTHR42681">
    <property type="entry name" value="MALONYL-COA-ACYL CARRIER PROTEIN TRANSACYLASE, MITOCHONDRIAL"/>
    <property type="match status" value="1"/>
</dbReference>
<dbReference type="Gene3D" id="3.30.70.250">
    <property type="entry name" value="Malonyl-CoA ACP transacylase, ACP-binding"/>
    <property type="match status" value="1"/>
</dbReference>
<reference evidence="7 8" key="1">
    <citation type="journal article" date="2017" name="Front. Microbiol.">
        <title>New Insights into the Diversity of the Genus Faecalibacterium.</title>
        <authorList>
            <person name="Benevides L."/>
            <person name="Burman S."/>
            <person name="Martin R."/>
            <person name="Robert V."/>
            <person name="Thomas M."/>
            <person name="Miquel S."/>
            <person name="Chain F."/>
            <person name="Sokol H."/>
            <person name="Bermudez-Humaran L.G."/>
            <person name="Morrison M."/>
            <person name="Langella P."/>
            <person name="Azevedo V.A."/>
            <person name="Chatel J.M."/>
            <person name="Soares S."/>
        </authorList>
    </citation>
    <scope>NUCLEOTIDE SEQUENCE [LARGE SCALE GENOMIC DNA]</scope>
    <source>
        <strain evidence="7 8">CNCM I 4575</strain>
    </source>
</reference>
<dbReference type="FunFam" id="3.30.70.250:FF:000001">
    <property type="entry name" value="Malonyl CoA-acyl carrier protein transacylase"/>
    <property type="match status" value="1"/>
</dbReference>
<accession>A0A2A7ANN7</accession>
<feature type="active site" evidence="5">
    <location>
        <position position="88"/>
    </location>
</feature>
<dbReference type="SMART" id="SM00827">
    <property type="entry name" value="PKS_AT"/>
    <property type="match status" value="1"/>
</dbReference>
<dbReference type="GO" id="GO:0005829">
    <property type="term" value="C:cytosol"/>
    <property type="evidence" value="ECO:0007669"/>
    <property type="project" value="TreeGrafter"/>
</dbReference>
<comment type="caution">
    <text evidence="7">The sequence shown here is derived from an EMBL/GenBank/DDBJ whole genome shotgun (WGS) entry which is preliminary data.</text>
</comment>
<name>A0A2A7ANN7_9FIRM</name>
<evidence type="ECO:0000256" key="4">
    <source>
        <dbReference type="PIRNR" id="PIRNR000446"/>
    </source>
</evidence>
<protein>
    <recommendedName>
        <fullName evidence="4">Malonyl CoA-acyl carrier protein transacylase</fullName>
        <ecNumber evidence="4">2.3.1.39</ecNumber>
    </recommendedName>
</protein>
<dbReference type="EC" id="2.3.1.39" evidence="4"/>
<evidence type="ECO:0000256" key="3">
    <source>
        <dbReference type="ARBA" id="ARBA00048462"/>
    </source>
</evidence>
<dbReference type="InterPro" id="IPR024925">
    <property type="entry name" value="Malonyl_CoA-ACP_transAc"/>
</dbReference>
<dbReference type="InterPro" id="IPR016036">
    <property type="entry name" value="Malonyl_transacylase_ACP-bd"/>
</dbReference>
<dbReference type="GO" id="GO:0006633">
    <property type="term" value="P:fatty acid biosynthetic process"/>
    <property type="evidence" value="ECO:0007669"/>
    <property type="project" value="TreeGrafter"/>
</dbReference>
<organism evidence="7 8">
    <name type="scientific">Faecalibacterium prausnitzii</name>
    <dbReference type="NCBI Taxonomy" id="853"/>
    <lineage>
        <taxon>Bacteria</taxon>
        <taxon>Bacillati</taxon>
        <taxon>Bacillota</taxon>
        <taxon>Clostridia</taxon>
        <taxon>Eubacteriales</taxon>
        <taxon>Oscillospiraceae</taxon>
        <taxon>Faecalibacterium</taxon>
    </lineage>
</organism>
<comment type="catalytic activity">
    <reaction evidence="3 4">
        <text>holo-[ACP] + malonyl-CoA = malonyl-[ACP] + CoA</text>
        <dbReference type="Rhea" id="RHEA:41792"/>
        <dbReference type="Rhea" id="RHEA-COMP:9623"/>
        <dbReference type="Rhea" id="RHEA-COMP:9685"/>
        <dbReference type="ChEBI" id="CHEBI:57287"/>
        <dbReference type="ChEBI" id="CHEBI:57384"/>
        <dbReference type="ChEBI" id="CHEBI:64479"/>
        <dbReference type="ChEBI" id="CHEBI:78449"/>
        <dbReference type="EC" id="2.3.1.39"/>
    </reaction>
</comment>
<dbReference type="Proteomes" id="UP000220005">
    <property type="component" value="Unassembled WGS sequence"/>
</dbReference>
<dbReference type="AlphaFoldDB" id="A0A2A7ANN7"/>
<evidence type="ECO:0000256" key="1">
    <source>
        <dbReference type="ARBA" id="ARBA00022679"/>
    </source>
</evidence>
<evidence type="ECO:0000259" key="6">
    <source>
        <dbReference type="SMART" id="SM00827"/>
    </source>
</evidence>
<dbReference type="GO" id="GO:0004314">
    <property type="term" value="F:[acyl-carrier-protein] S-malonyltransferase activity"/>
    <property type="evidence" value="ECO:0007669"/>
    <property type="project" value="UniProtKB-EC"/>
</dbReference>
<dbReference type="InterPro" id="IPR001227">
    <property type="entry name" value="Ac_transferase_dom_sf"/>
</dbReference>
<dbReference type="SUPFAM" id="SSF52151">
    <property type="entry name" value="FabD/lysophospholipase-like"/>
    <property type="match status" value="1"/>
</dbReference>
<keyword evidence="2 4" id="KW-0012">Acyltransferase</keyword>
<dbReference type="Gene3D" id="3.40.366.10">
    <property type="entry name" value="Malonyl-Coenzyme A Acyl Carrier Protein, domain 2"/>
    <property type="match status" value="1"/>
</dbReference>
<proteinExistence type="inferred from homology"/>
<sequence length="310" mass="32733">MKLAVLYAGQGAQHPGMGREFYEDFPAFRAAFDSAALEFDLHRVCFEDPDGVLNQTEYTQPCMVAFACGVSAVLAEKGVQPSYVAGLSLGEYSALEAAGVFTAKQAIELAAYRGKAMADAAKGIDCGMTAVLNLDRDALAVCCEEASALGCVQICNYNCPGQLVIGGEKAAVDKAAELAKAAGARRCIPLKVSGPFHTRLMAPAGDALAKRFETEAFGEMQVPVLFNCLGREMPDGSSIPALLVKQVQSSVYMEDTLRRLGQLGVDHVLEVGPGNALSGFVKKTLPGVVCASVETPAQLDAVLTAWKEEQ</sequence>
<evidence type="ECO:0000313" key="7">
    <source>
        <dbReference type="EMBL" id="PDX80747.1"/>
    </source>
</evidence>
<gene>
    <name evidence="7" type="ORF">CGS58_09560</name>
</gene>
<dbReference type="InterPro" id="IPR050858">
    <property type="entry name" value="Mal-CoA-ACP_Trans/PKS_FabD"/>
</dbReference>
<dbReference type="InterPro" id="IPR014043">
    <property type="entry name" value="Acyl_transferase_dom"/>
</dbReference>
<dbReference type="PIRSF" id="PIRSF000446">
    <property type="entry name" value="Mct"/>
    <property type="match status" value="1"/>
</dbReference>
<dbReference type="RefSeq" id="WP_097839690.1">
    <property type="nucleotide sequence ID" value="NZ_NMTY01000024.1"/>
</dbReference>
<keyword evidence="1 4" id="KW-0808">Transferase</keyword>
<dbReference type="InterPro" id="IPR016035">
    <property type="entry name" value="Acyl_Trfase/lysoPLipase"/>
</dbReference>
<evidence type="ECO:0000256" key="2">
    <source>
        <dbReference type="ARBA" id="ARBA00023315"/>
    </source>
</evidence>
<dbReference type="EMBL" id="NMTY01000024">
    <property type="protein sequence ID" value="PDX80747.1"/>
    <property type="molecule type" value="Genomic_DNA"/>
</dbReference>
<dbReference type="Pfam" id="PF00698">
    <property type="entry name" value="Acyl_transf_1"/>
    <property type="match status" value="1"/>
</dbReference>
<evidence type="ECO:0000313" key="8">
    <source>
        <dbReference type="Proteomes" id="UP000220005"/>
    </source>
</evidence>
<evidence type="ECO:0000256" key="5">
    <source>
        <dbReference type="PIRSR" id="PIRSR000446-1"/>
    </source>
</evidence>